<evidence type="ECO:0000313" key="1">
    <source>
        <dbReference type="EMBL" id="KAK7328875.1"/>
    </source>
</evidence>
<proteinExistence type="predicted"/>
<dbReference type="AlphaFoldDB" id="A0AAN9L3N8"/>
<protein>
    <submittedName>
        <fullName evidence="1">Uncharacterized protein</fullName>
    </submittedName>
</protein>
<accession>A0AAN9L3N8</accession>
<gene>
    <name evidence="1" type="ORF">VNO77_23004</name>
</gene>
<name>A0AAN9L3N8_CANGL</name>
<organism evidence="1 2">
    <name type="scientific">Canavalia gladiata</name>
    <name type="common">Sword bean</name>
    <name type="synonym">Dolichos gladiatus</name>
    <dbReference type="NCBI Taxonomy" id="3824"/>
    <lineage>
        <taxon>Eukaryota</taxon>
        <taxon>Viridiplantae</taxon>
        <taxon>Streptophyta</taxon>
        <taxon>Embryophyta</taxon>
        <taxon>Tracheophyta</taxon>
        <taxon>Spermatophyta</taxon>
        <taxon>Magnoliopsida</taxon>
        <taxon>eudicotyledons</taxon>
        <taxon>Gunneridae</taxon>
        <taxon>Pentapetalae</taxon>
        <taxon>rosids</taxon>
        <taxon>fabids</taxon>
        <taxon>Fabales</taxon>
        <taxon>Fabaceae</taxon>
        <taxon>Papilionoideae</taxon>
        <taxon>50 kb inversion clade</taxon>
        <taxon>NPAAA clade</taxon>
        <taxon>indigoferoid/millettioid clade</taxon>
        <taxon>Phaseoleae</taxon>
        <taxon>Canavalia</taxon>
    </lineage>
</organism>
<reference evidence="1 2" key="1">
    <citation type="submission" date="2024-01" db="EMBL/GenBank/DDBJ databases">
        <title>The genomes of 5 underutilized Papilionoideae crops provide insights into root nodulation and disease resistanc.</title>
        <authorList>
            <person name="Jiang F."/>
        </authorList>
    </citation>
    <scope>NUCLEOTIDE SEQUENCE [LARGE SCALE GENOMIC DNA]</scope>
    <source>
        <strain evidence="1">LVBAO_FW01</strain>
        <tissue evidence="1">Leaves</tissue>
    </source>
</reference>
<evidence type="ECO:0000313" key="2">
    <source>
        <dbReference type="Proteomes" id="UP001367508"/>
    </source>
</evidence>
<sequence>MASSQYVLGLELGSKFLEEMTIVALIRVLPISGMWMPDLHPFCANTVAYGLWQYIMLGLLIIVRFEMYDSCVKQDPCSVYNHHRSIHLWGQLASPLWQCVPFVYQGIVFGDVAQNVGYAASHNILAELQGRHDHGQSIKHYNSITVLQISPREKIGILLLLLVRGSFSSNREKTRSQRGKLRAGWSLHLLAGSDGALRMLFTLRDAASLTAMNQRSIEVDHPHVHGYHGDLRARPPLPTSAPHQFNHMSKEYRQQGNERRGEEGIHAIHVQSTGACP</sequence>
<comment type="caution">
    <text evidence="1">The sequence shown here is derived from an EMBL/GenBank/DDBJ whole genome shotgun (WGS) entry which is preliminary data.</text>
</comment>
<dbReference type="EMBL" id="JAYMYQ010000005">
    <property type="protein sequence ID" value="KAK7328875.1"/>
    <property type="molecule type" value="Genomic_DNA"/>
</dbReference>
<keyword evidence="2" id="KW-1185">Reference proteome</keyword>
<dbReference type="Proteomes" id="UP001367508">
    <property type="component" value="Unassembled WGS sequence"/>
</dbReference>